<comment type="caution">
    <text evidence="1">The sequence shown here is derived from an EMBL/GenBank/DDBJ whole genome shotgun (WGS) entry which is preliminary data.</text>
</comment>
<protein>
    <submittedName>
        <fullName evidence="1">Uncharacterized protein</fullName>
    </submittedName>
</protein>
<gene>
    <name evidence="1" type="ORF">LCGC14_2324120</name>
</gene>
<proteinExistence type="predicted"/>
<accession>A0A0F9FBP9</accession>
<evidence type="ECO:0000313" key="1">
    <source>
        <dbReference type="EMBL" id="KKL48577.1"/>
    </source>
</evidence>
<reference evidence="1" key="1">
    <citation type="journal article" date="2015" name="Nature">
        <title>Complex archaea that bridge the gap between prokaryotes and eukaryotes.</title>
        <authorList>
            <person name="Spang A."/>
            <person name="Saw J.H."/>
            <person name="Jorgensen S.L."/>
            <person name="Zaremba-Niedzwiedzka K."/>
            <person name="Martijn J."/>
            <person name="Lind A.E."/>
            <person name="van Eijk R."/>
            <person name="Schleper C."/>
            <person name="Guy L."/>
            <person name="Ettema T.J."/>
        </authorList>
    </citation>
    <scope>NUCLEOTIDE SEQUENCE</scope>
</reference>
<dbReference type="AlphaFoldDB" id="A0A0F9FBP9"/>
<sequence length="52" mass="6188">MSGDNGGDRWWNSEWVREVEEEPEWIGDYESMEEVLEWLEQNPADEAEVLSE</sequence>
<organism evidence="1">
    <name type="scientific">marine sediment metagenome</name>
    <dbReference type="NCBI Taxonomy" id="412755"/>
    <lineage>
        <taxon>unclassified sequences</taxon>
        <taxon>metagenomes</taxon>
        <taxon>ecological metagenomes</taxon>
    </lineage>
</organism>
<name>A0A0F9FBP9_9ZZZZ</name>
<dbReference type="EMBL" id="LAZR01033271">
    <property type="protein sequence ID" value="KKL48577.1"/>
    <property type="molecule type" value="Genomic_DNA"/>
</dbReference>